<sequence>EEDKQKSALALDDASKQVKKRINRRKTRHWPRKRPLSCSPKRRNLQYRRKERRLKKRATSLRMPSRKRAIRMNRCRLQKTEKDKG</sequence>
<dbReference type="AlphaFoldDB" id="T1DLV1"/>
<feature type="compositionally biased region" description="Basic residues" evidence="1">
    <location>
        <begin position="17"/>
        <end position="43"/>
    </location>
</feature>
<evidence type="ECO:0000313" key="2">
    <source>
        <dbReference type="EMBL" id="JAB01360.1"/>
    </source>
</evidence>
<feature type="region of interest" description="Disordered" evidence="1">
    <location>
        <begin position="1"/>
        <end position="43"/>
    </location>
</feature>
<feature type="non-terminal residue" evidence="2">
    <location>
        <position position="1"/>
    </location>
</feature>
<reference evidence="2" key="1">
    <citation type="submission" date="2013-07" db="EMBL/GenBank/DDBJ databases">
        <title>Transcriptome sequencing and developmental regulation of gene expression in Anopheles aquasalis.</title>
        <authorList>
            <consortium name="Brazilian Malaria Network (MCT/CNPq/MS/SCTIE/DECIT/PRONEX 555648/2009-5) and Research Network on Bioactive Molecules from Arthropod Vectors (NAP-MOBIARVE"/>
            <consortium name="University of Sao Paulo)"/>
            <person name="Marinotti O."/>
            <person name="Ribeiro J.M.C."/>
            <person name="Costa-da-Silva A.L."/>
            <person name="Silva M.C.P."/>
            <person name="Lopes A.R."/>
            <person name="Barros M.S."/>
            <person name="Sa-Nunes A."/>
            <person name="Konjin B.B."/>
            <person name="Carvalho E."/>
            <person name="Suesdek L."/>
            <person name="Silva-Neto M.A.C."/>
            <person name="Capurro M.L."/>
        </authorList>
    </citation>
    <scope>NUCLEOTIDE SEQUENCE</scope>
    <source>
        <tissue evidence="2">Whole body</tissue>
    </source>
</reference>
<protein>
    <submittedName>
        <fullName evidence="2">Uncharacterized protein</fullName>
    </submittedName>
</protein>
<evidence type="ECO:0000256" key="1">
    <source>
        <dbReference type="SAM" id="MobiDB-lite"/>
    </source>
</evidence>
<organism evidence="2">
    <name type="scientific">Anopheles aquasalis</name>
    <name type="common">Malaria mosquito</name>
    <dbReference type="NCBI Taxonomy" id="42839"/>
    <lineage>
        <taxon>Eukaryota</taxon>
        <taxon>Metazoa</taxon>
        <taxon>Ecdysozoa</taxon>
        <taxon>Arthropoda</taxon>
        <taxon>Hexapoda</taxon>
        <taxon>Insecta</taxon>
        <taxon>Pterygota</taxon>
        <taxon>Neoptera</taxon>
        <taxon>Endopterygota</taxon>
        <taxon>Diptera</taxon>
        <taxon>Nematocera</taxon>
        <taxon>Culicoidea</taxon>
        <taxon>Culicidae</taxon>
        <taxon>Anophelinae</taxon>
        <taxon>Anopheles</taxon>
    </lineage>
</organism>
<accession>T1DLV1</accession>
<dbReference type="EMBL" id="GAMD01000231">
    <property type="protein sequence ID" value="JAB01360.1"/>
    <property type="molecule type" value="mRNA"/>
</dbReference>
<name>T1DLV1_ANOAQ</name>
<proteinExistence type="evidence at transcript level"/>